<proteinExistence type="inferred from homology"/>
<dbReference type="PANTHER" id="PTHR11654">
    <property type="entry name" value="OLIGOPEPTIDE TRANSPORTER-RELATED"/>
    <property type="match status" value="1"/>
</dbReference>
<evidence type="ECO:0000256" key="1">
    <source>
        <dbReference type="ARBA" id="ARBA00004141"/>
    </source>
</evidence>
<feature type="transmembrane region" description="Helical" evidence="7">
    <location>
        <begin position="312"/>
        <end position="330"/>
    </location>
</feature>
<evidence type="ECO:0000256" key="4">
    <source>
        <dbReference type="ARBA" id="ARBA00022989"/>
    </source>
</evidence>
<reference evidence="8 9" key="1">
    <citation type="submission" date="2023-04" db="EMBL/GenBank/DDBJ databases">
        <title>Genome of Basidiobolus ranarum AG-B5.</title>
        <authorList>
            <person name="Stajich J.E."/>
            <person name="Carter-House D."/>
            <person name="Gryganskyi A."/>
        </authorList>
    </citation>
    <scope>NUCLEOTIDE SEQUENCE [LARGE SCALE GENOMIC DNA]</scope>
    <source>
        <strain evidence="8 9">AG-B5</strain>
    </source>
</reference>
<sequence length="551" mass="62016">MTANQKDIHELQQMELGVAGEEQLTEREKELLRLERELNAKLDQELHDNPNKIPKAVWFIIPNEFGERFTFYGIKNLLQQYFKTAVGLESIDAKVQTHTFNMLAYFSPLIGAAVSDSWLGKYHTIVYLSIVYFLGTILLAVLSINGLVADFGSYPLWASMVPLALVALGTGGIKPCVSSHGGDQYLPHQTKALDWFFAIFYIAINGGALLGQFITPAIKADVVCFGSACYFGAFILPAGVFGIALCIFIFGFRYYRIVPATGEFLPWKALKGTIYAVRHYSLATIEERQRRGNWLNFADEVVGPLFVDEIRLLGKVCGMIVPILFFWMIWEQQSTEWQEQYEKMNKYWGSGELSTEQSALFNTLFVVIFVPICNKFIYPFFERRDIRCTLLRRMAVGFLFTIISFAASGGLQYAVESNFDGKYSADGKQVITCPNCLHGAWQLPQWALLSLGEAMLVPSGLQFTYTQVGRQMKSISSSFWLLCVSLGNLVVTAVEEALKSTSLQGPPKYFFYCALGLVANGIFCFLATKYTYKEDRDTQIQSQVSKKSEKS</sequence>
<dbReference type="InterPro" id="IPR018456">
    <property type="entry name" value="PTR2_symporter_CS"/>
</dbReference>
<evidence type="ECO:0000256" key="3">
    <source>
        <dbReference type="ARBA" id="ARBA00022692"/>
    </source>
</evidence>
<name>A0ABR2VWK1_9FUNG</name>
<dbReference type="InterPro" id="IPR036259">
    <property type="entry name" value="MFS_trans_sf"/>
</dbReference>
<feature type="transmembrane region" description="Helical" evidence="7">
    <location>
        <begin position="193"/>
        <end position="214"/>
    </location>
</feature>
<keyword evidence="5 7" id="KW-0472">Membrane</keyword>
<keyword evidence="3 6" id="KW-0812">Transmembrane</keyword>
<comment type="similarity">
    <text evidence="2 6">Belongs to the major facilitator superfamily. Proton-dependent oligopeptide transporter (POT/PTR) (TC 2.A.17) family.</text>
</comment>
<comment type="caution">
    <text evidence="8">The sequence shown here is derived from an EMBL/GenBank/DDBJ whole genome shotgun (WGS) entry which is preliminary data.</text>
</comment>
<comment type="subcellular location">
    <subcellularLocation>
        <location evidence="1 6">Membrane</location>
        <topology evidence="1 6">Multi-pass membrane protein</topology>
    </subcellularLocation>
</comment>
<feature type="transmembrane region" description="Helical" evidence="7">
    <location>
        <begin position="234"/>
        <end position="255"/>
    </location>
</feature>
<dbReference type="Proteomes" id="UP001479436">
    <property type="component" value="Unassembled WGS sequence"/>
</dbReference>
<dbReference type="PROSITE" id="PS01023">
    <property type="entry name" value="PTR2_2"/>
    <property type="match status" value="1"/>
</dbReference>
<keyword evidence="9" id="KW-1185">Reference proteome</keyword>
<feature type="transmembrane region" description="Helical" evidence="7">
    <location>
        <begin position="390"/>
        <end position="415"/>
    </location>
</feature>
<feature type="transmembrane region" description="Helical" evidence="7">
    <location>
        <begin position="125"/>
        <end position="148"/>
    </location>
</feature>
<feature type="transmembrane region" description="Helical" evidence="7">
    <location>
        <begin position="509"/>
        <end position="528"/>
    </location>
</feature>
<evidence type="ECO:0000256" key="5">
    <source>
        <dbReference type="ARBA" id="ARBA00023136"/>
    </source>
</evidence>
<feature type="transmembrane region" description="Helical" evidence="7">
    <location>
        <begin position="446"/>
        <end position="465"/>
    </location>
</feature>
<protein>
    <recommendedName>
        <fullName evidence="10">PTR2-domain-containing protein</fullName>
    </recommendedName>
</protein>
<keyword evidence="4 7" id="KW-1133">Transmembrane helix</keyword>
<dbReference type="Gene3D" id="1.20.1250.20">
    <property type="entry name" value="MFS general substrate transporter like domains"/>
    <property type="match status" value="1"/>
</dbReference>
<evidence type="ECO:0000256" key="6">
    <source>
        <dbReference type="RuleBase" id="RU003755"/>
    </source>
</evidence>
<keyword evidence="6" id="KW-0813">Transport</keyword>
<dbReference type="EMBL" id="JASJQH010007499">
    <property type="protein sequence ID" value="KAK9708255.1"/>
    <property type="molecule type" value="Genomic_DNA"/>
</dbReference>
<evidence type="ECO:0000256" key="7">
    <source>
        <dbReference type="SAM" id="Phobius"/>
    </source>
</evidence>
<accession>A0ABR2VWK1</accession>
<dbReference type="PROSITE" id="PS01022">
    <property type="entry name" value="PTR2_1"/>
    <property type="match status" value="1"/>
</dbReference>
<organism evidence="8 9">
    <name type="scientific">Basidiobolus ranarum</name>
    <dbReference type="NCBI Taxonomy" id="34480"/>
    <lineage>
        <taxon>Eukaryota</taxon>
        <taxon>Fungi</taxon>
        <taxon>Fungi incertae sedis</taxon>
        <taxon>Zoopagomycota</taxon>
        <taxon>Entomophthoromycotina</taxon>
        <taxon>Basidiobolomycetes</taxon>
        <taxon>Basidiobolales</taxon>
        <taxon>Basidiobolaceae</taxon>
        <taxon>Basidiobolus</taxon>
    </lineage>
</organism>
<feature type="transmembrane region" description="Helical" evidence="7">
    <location>
        <begin position="154"/>
        <end position="173"/>
    </location>
</feature>
<gene>
    <name evidence="8" type="ORF">K7432_009755</name>
</gene>
<dbReference type="Pfam" id="PF00854">
    <property type="entry name" value="PTR2"/>
    <property type="match status" value="1"/>
</dbReference>
<feature type="transmembrane region" description="Helical" evidence="7">
    <location>
        <begin position="359"/>
        <end position="378"/>
    </location>
</feature>
<evidence type="ECO:0008006" key="10">
    <source>
        <dbReference type="Google" id="ProtNLM"/>
    </source>
</evidence>
<evidence type="ECO:0000313" key="9">
    <source>
        <dbReference type="Proteomes" id="UP001479436"/>
    </source>
</evidence>
<evidence type="ECO:0000256" key="2">
    <source>
        <dbReference type="ARBA" id="ARBA00005982"/>
    </source>
</evidence>
<dbReference type="SUPFAM" id="SSF103473">
    <property type="entry name" value="MFS general substrate transporter"/>
    <property type="match status" value="1"/>
</dbReference>
<feature type="transmembrane region" description="Helical" evidence="7">
    <location>
        <begin position="477"/>
        <end position="494"/>
    </location>
</feature>
<dbReference type="InterPro" id="IPR000109">
    <property type="entry name" value="POT_fam"/>
</dbReference>
<evidence type="ECO:0000313" key="8">
    <source>
        <dbReference type="EMBL" id="KAK9708255.1"/>
    </source>
</evidence>